<reference evidence="1 4" key="2">
    <citation type="submission" date="2017-03" db="EMBL/GenBank/DDBJ databases">
        <title>Genome analysis of strain PAMC 26577.</title>
        <authorList>
            <person name="Oh H.-M."/>
            <person name="Yang J.-A."/>
        </authorList>
    </citation>
    <scope>NUCLEOTIDE SEQUENCE [LARGE SCALE GENOMIC DNA]</scope>
    <source>
        <strain evidence="1 4">PAMC 26577</strain>
    </source>
</reference>
<evidence type="ECO:0000313" key="4">
    <source>
        <dbReference type="Proteomes" id="UP000195221"/>
    </source>
</evidence>
<proteinExistence type="predicted"/>
<gene>
    <name evidence="2" type="ORF">PAMC26510_01125</name>
    <name evidence="1" type="ORF">PAMC26577_29840</name>
</gene>
<comment type="caution">
    <text evidence="1">The sequence shown here is derived from an EMBL/GenBank/DDBJ whole genome shotgun (WGS) entry which is preliminary data.</text>
</comment>
<evidence type="ECO:0000313" key="3">
    <source>
        <dbReference type="Proteomes" id="UP000194546"/>
    </source>
</evidence>
<dbReference type="Proteomes" id="UP000195221">
    <property type="component" value="Unassembled WGS sequence"/>
</dbReference>
<name>A0A242MGR7_CABSO</name>
<dbReference type="Proteomes" id="UP000194546">
    <property type="component" value="Unassembled WGS sequence"/>
</dbReference>
<evidence type="ECO:0000313" key="2">
    <source>
        <dbReference type="EMBL" id="OTP80834.1"/>
    </source>
</evidence>
<dbReference type="EMBL" id="NBTY01000003">
    <property type="protein sequence ID" value="OTP80834.1"/>
    <property type="molecule type" value="Genomic_DNA"/>
</dbReference>
<reference evidence="2 3" key="1">
    <citation type="submission" date="2017-03" db="EMBL/GenBank/DDBJ databases">
        <title>Genome analysis of strain PAMC 26510.</title>
        <authorList>
            <person name="Oh H.-M."/>
            <person name="Yang J.-A."/>
        </authorList>
    </citation>
    <scope>NUCLEOTIDE SEQUENCE [LARGE SCALE GENOMIC DNA]</scope>
    <source>
        <strain evidence="2 3">PAMC 26510</strain>
    </source>
</reference>
<protein>
    <submittedName>
        <fullName evidence="1">Uncharacterized protein</fullName>
    </submittedName>
</protein>
<organism evidence="1 4">
    <name type="scientific">Caballeronia sordidicola</name>
    <name type="common">Burkholderia sordidicola</name>
    <dbReference type="NCBI Taxonomy" id="196367"/>
    <lineage>
        <taxon>Bacteria</taxon>
        <taxon>Pseudomonadati</taxon>
        <taxon>Pseudomonadota</taxon>
        <taxon>Betaproteobacteria</taxon>
        <taxon>Burkholderiales</taxon>
        <taxon>Burkholderiaceae</taxon>
        <taxon>Caballeronia</taxon>
    </lineage>
</organism>
<dbReference type="AlphaFoldDB" id="A0A242MGR7"/>
<dbReference type="EMBL" id="NBTZ01000112">
    <property type="protein sequence ID" value="OTP69930.1"/>
    <property type="molecule type" value="Genomic_DNA"/>
</dbReference>
<evidence type="ECO:0000313" key="1">
    <source>
        <dbReference type="EMBL" id="OTP69930.1"/>
    </source>
</evidence>
<accession>A0A242MGR7</accession>
<sequence>MFLTAPPVGRFAVQNSQRFHCSDGLRLILTCRCLPQAVVL</sequence>